<dbReference type="InterPro" id="IPR007168">
    <property type="entry name" value="Phageshock_PspC_N"/>
</dbReference>
<keyword evidence="3" id="KW-0902">Two-component regulatory system</keyword>
<feature type="region of interest" description="Disordered" evidence="4">
    <location>
        <begin position="1"/>
        <end position="20"/>
    </location>
</feature>
<dbReference type="PANTHER" id="PTHR24421:SF61">
    <property type="entry name" value="OXYGEN SENSOR HISTIDINE KINASE NREB"/>
    <property type="match status" value="1"/>
</dbReference>
<dbReference type="PANTHER" id="PTHR24421">
    <property type="entry name" value="NITRATE/NITRITE SENSOR PROTEIN NARX-RELATED"/>
    <property type="match status" value="1"/>
</dbReference>
<feature type="transmembrane region" description="Helical" evidence="5">
    <location>
        <begin position="175"/>
        <end position="193"/>
    </location>
</feature>
<feature type="compositionally biased region" description="Polar residues" evidence="4">
    <location>
        <begin position="1"/>
        <end position="14"/>
    </location>
</feature>
<evidence type="ECO:0000313" key="8">
    <source>
        <dbReference type="Proteomes" id="UP000216004"/>
    </source>
</evidence>
<dbReference type="InterPro" id="IPR050482">
    <property type="entry name" value="Sensor_HK_TwoCompSys"/>
</dbReference>
<dbReference type="SUPFAM" id="SSF55874">
    <property type="entry name" value="ATPase domain of HSP90 chaperone/DNA topoisomerase II/histidine kinase"/>
    <property type="match status" value="1"/>
</dbReference>
<feature type="region of interest" description="Disordered" evidence="4">
    <location>
        <begin position="471"/>
        <end position="490"/>
    </location>
</feature>
<sequence length="490" mass="53208">MSYPSSHQPSKANPNTPPVQARYSEHTAYQGFTGYEPPVYPANPGAQPAAAPPPLFPARLPLMRPKHGRVFCGVCQGISLHLGVNVLWIRLIMIGLTPAWGIGLVAYIFLWICIPSGDPVAAAQTVNHNPAFAPLSRGNTPFVNAAIEQTQDNASKNSDQDTGLTELFHSASKPALLAGIGTLLLTLAFFIQFNSHSDRLLLPAIFLGAGIVSAWLRFGGNNHHWWTLPLSASLILAALAAYVFPSFPWTEAWQMMALALAVLAAVAVILTPWAGTLLQRLSSERAEKEREEERADIAAHLHDGVLQTLALIQLHASEPQTVFTLARGQERDLREWLYQERTPSERSVSSGLKLIAADIEDTYSKPIDIVTVGDALPSAQTDALLDATQQALINAVTHGSEPISAYCEASTDKVEIFVRDHGEGFELEDVPLDRLGIRQSIIGRIERRGGTVEIVSKPHWGTEVRMHMPISASYTGSGSSTNISQPQGQH</sequence>
<keyword evidence="5" id="KW-0812">Transmembrane</keyword>
<keyword evidence="2 7" id="KW-0418">Kinase</keyword>
<proteinExistence type="predicted"/>
<dbReference type="EMBL" id="MWWS01000004">
    <property type="protein sequence ID" value="OZG50257.1"/>
    <property type="molecule type" value="Genomic_DNA"/>
</dbReference>
<keyword evidence="1" id="KW-0808">Transferase</keyword>
<feature type="compositionally biased region" description="Polar residues" evidence="4">
    <location>
        <begin position="472"/>
        <end position="490"/>
    </location>
</feature>
<dbReference type="AlphaFoldDB" id="A0A261ETT5"/>
<reference evidence="7 8" key="1">
    <citation type="journal article" date="2017" name="BMC Genomics">
        <title>Comparative genomic and phylogenomic analyses of the Bifidobacteriaceae family.</title>
        <authorList>
            <person name="Lugli G.A."/>
            <person name="Milani C."/>
            <person name="Turroni F."/>
            <person name="Duranti S."/>
            <person name="Mancabelli L."/>
            <person name="Mangifesta M."/>
            <person name="Ferrario C."/>
            <person name="Modesto M."/>
            <person name="Mattarelli P."/>
            <person name="Jiri K."/>
            <person name="van Sinderen D."/>
            <person name="Ventura M."/>
        </authorList>
    </citation>
    <scope>NUCLEOTIDE SEQUENCE [LARGE SCALE GENOMIC DNA]</scope>
    <source>
        <strain evidence="7 8">DSM 22924</strain>
    </source>
</reference>
<dbReference type="GO" id="GO:0000160">
    <property type="term" value="P:phosphorelay signal transduction system"/>
    <property type="evidence" value="ECO:0007669"/>
    <property type="project" value="UniProtKB-KW"/>
</dbReference>
<dbReference type="Gene3D" id="1.20.5.1930">
    <property type="match status" value="1"/>
</dbReference>
<organism evidence="7 8">
    <name type="scientific">Bombiscardovia coagulans</name>
    <dbReference type="NCBI Taxonomy" id="686666"/>
    <lineage>
        <taxon>Bacteria</taxon>
        <taxon>Bacillati</taxon>
        <taxon>Actinomycetota</taxon>
        <taxon>Actinomycetes</taxon>
        <taxon>Bifidobacteriales</taxon>
        <taxon>Bifidobacteriaceae</taxon>
        <taxon>Bombiscardovia</taxon>
    </lineage>
</organism>
<evidence type="ECO:0000256" key="1">
    <source>
        <dbReference type="ARBA" id="ARBA00022679"/>
    </source>
</evidence>
<keyword evidence="5" id="KW-0472">Membrane</keyword>
<dbReference type="Pfam" id="PF04024">
    <property type="entry name" value="PspC"/>
    <property type="match status" value="1"/>
</dbReference>
<evidence type="ECO:0000256" key="2">
    <source>
        <dbReference type="ARBA" id="ARBA00022777"/>
    </source>
</evidence>
<protein>
    <submittedName>
        <fullName evidence="7">Histidine kinase sensor of two component system</fullName>
    </submittedName>
</protein>
<dbReference type="GO" id="GO:0016301">
    <property type="term" value="F:kinase activity"/>
    <property type="evidence" value="ECO:0007669"/>
    <property type="project" value="UniProtKB-KW"/>
</dbReference>
<feature type="transmembrane region" description="Helical" evidence="5">
    <location>
        <begin position="200"/>
        <end position="218"/>
    </location>
</feature>
<name>A0A261ETT5_9BIFI</name>
<dbReference type="InterPro" id="IPR036890">
    <property type="entry name" value="HATPase_C_sf"/>
</dbReference>
<evidence type="ECO:0000259" key="6">
    <source>
        <dbReference type="Pfam" id="PF04024"/>
    </source>
</evidence>
<comment type="caution">
    <text evidence="7">The sequence shown here is derived from an EMBL/GenBank/DDBJ whole genome shotgun (WGS) entry which is preliminary data.</text>
</comment>
<evidence type="ECO:0000256" key="3">
    <source>
        <dbReference type="ARBA" id="ARBA00023012"/>
    </source>
</evidence>
<evidence type="ECO:0000256" key="4">
    <source>
        <dbReference type="SAM" id="MobiDB-lite"/>
    </source>
</evidence>
<gene>
    <name evidence="7" type="ORF">BOCO_0774</name>
</gene>
<feature type="transmembrane region" description="Helical" evidence="5">
    <location>
        <begin position="87"/>
        <end position="112"/>
    </location>
</feature>
<evidence type="ECO:0000313" key="7">
    <source>
        <dbReference type="EMBL" id="OZG50257.1"/>
    </source>
</evidence>
<evidence type="ECO:0000256" key="5">
    <source>
        <dbReference type="SAM" id="Phobius"/>
    </source>
</evidence>
<feature type="transmembrane region" description="Helical" evidence="5">
    <location>
        <begin position="224"/>
        <end position="244"/>
    </location>
</feature>
<feature type="transmembrane region" description="Helical" evidence="5">
    <location>
        <begin position="256"/>
        <end position="275"/>
    </location>
</feature>
<accession>A0A261ETT5</accession>
<keyword evidence="5" id="KW-1133">Transmembrane helix</keyword>
<keyword evidence="8" id="KW-1185">Reference proteome</keyword>
<dbReference type="Proteomes" id="UP000216004">
    <property type="component" value="Unassembled WGS sequence"/>
</dbReference>
<feature type="domain" description="Phage shock protein PspC N-terminal" evidence="6">
    <location>
        <begin position="61"/>
        <end position="116"/>
    </location>
</feature>
<dbReference type="Gene3D" id="3.30.565.10">
    <property type="entry name" value="Histidine kinase-like ATPase, C-terminal domain"/>
    <property type="match status" value="1"/>
</dbReference>